<feature type="region of interest" description="Disordered" evidence="1">
    <location>
        <begin position="59"/>
        <end position="79"/>
    </location>
</feature>
<dbReference type="AlphaFoldDB" id="A0A8X6W6G3"/>
<evidence type="ECO:0000313" key="2">
    <source>
        <dbReference type="EMBL" id="GFY28814.1"/>
    </source>
</evidence>
<evidence type="ECO:0000256" key="1">
    <source>
        <dbReference type="SAM" id="MobiDB-lite"/>
    </source>
</evidence>
<dbReference type="Proteomes" id="UP000887159">
    <property type="component" value="Unassembled WGS sequence"/>
</dbReference>
<protein>
    <submittedName>
        <fullName evidence="2">Uncharacterized protein</fullName>
    </submittedName>
</protein>
<gene>
    <name evidence="2" type="ORF">TNCV_4719492</name>
</gene>
<accession>A0A8X6W6G3</accession>
<dbReference type="EMBL" id="BMAU01021387">
    <property type="protein sequence ID" value="GFY28814.1"/>
    <property type="molecule type" value="Genomic_DNA"/>
</dbReference>
<reference evidence="2" key="1">
    <citation type="submission" date="2020-08" db="EMBL/GenBank/DDBJ databases">
        <title>Multicomponent nature underlies the extraordinary mechanical properties of spider dragline silk.</title>
        <authorList>
            <person name="Kono N."/>
            <person name="Nakamura H."/>
            <person name="Mori M."/>
            <person name="Yoshida Y."/>
            <person name="Ohtoshi R."/>
            <person name="Malay A.D."/>
            <person name="Moran D.A.P."/>
            <person name="Tomita M."/>
            <person name="Numata K."/>
            <person name="Arakawa K."/>
        </authorList>
    </citation>
    <scope>NUCLEOTIDE SEQUENCE</scope>
</reference>
<name>A0A8X6W6G3_TRICX</name>
<feature type="region of interest" description="Disordered" evidence="1">
    <location>
        <begin position="100"/>
        <end position="124"/>
    </location>
</feature>
<feature type="compositionally biased region" description="Gly residues" evidence="1">
    <location>
        <begin position="70"/>
        <end position="79"/>
    </location>
</feature>
<sequence length="153" mass="14708">MPLRSADMLIFRLLSGISGLPDLSNISPGDLPNLSALPDVPNIDLSPGDLPNLSNLPDLSNISPGDLPDLGGGGRGLGGGSGGGGLGGLGGGSGGGALGGAGGGGNGRGKHVHRGGSGRGSRGGAGGKNSIFINFIQSDFALRKSSIALCLTE</sequence>
<evidence type="ECO:0000313" key="3">
    <source>
        <dbReference type="Proteomes" id="UP000887159"/>
    </source>
</evidence>
<keyword evidence="3" id="KW-1185">Reference proteome</keyword>
<comment type="caution">
    <text evidence="2">The sequence shown here is derived from an EMBL/GenBank/DDBJ whole genome shotgun (WGS) entry which is preliminary data.</text>
</comment>
<proteinExistence type="predicted"/>
<organism evidence="2 3">
    <name type="scientific">Trichonephila clavipes</name>
    <name type="common">Golden silk orbweaver</name>
    <name type="synonym">Nephila clavipes</name>
    <dbReference type="NCBI Taxonomy" id="2585209"/>
    <lineage>
        <taxon>Eukaryota</taxon>
        <taxon>Metazoa</taxon>
        <taxon>Ecdysozoa</taxon>
        <taxon>Arthropoda</taxon>
        <taxon>Chelicerata</taxon>
        <taxon>Arachnida</taxon>
        <taxon>Araneae</taxon>
        <taxon>Araneomorphae</taxon>
        <taxon>Entelegynae</taxon>
        <taxon>Araneoidea</taxon>
        <taxon>Nephilidae</taxon>
        <taxon>Trichonephila</taxon>
    </lineage>
</organism>